<feature type="compositionally biased region" description="Low complexity" evidence="1">
    <location>
        <begin position="555"/>
        <end position="572"/>
    </location>
</feature>
<organism evidence="2 3">
    <name type="scientific">Guyanagaster necrorhizus</name>
    <dbReference type="NCBI Taxonomy" id="856835"/>
    <lineage>
        <taxon>Eukaryota</taxon>
        <taxon>Fungi</taxon>
        <taxon>Dikarya</taxon>
        <taxon>Basidiomycota</taxon>
        <taxon>Agaricomycotina</taxon>
        <taxon>Agaricomycetes</taxon>
        <taxon>Agaricomycetidae</taxon>
        <taxon>Agaricales</taxon>
        <taxon>Marasmiineae</taxon>
        <taxon>Physalacriaceae</taxon>
        <taxon>Guyanagaster</taxon>
    </lineage>
</organism>
<proteinExistence type="predicted"/>
<evidence type="ECO:0000256" key="1">
    <source>
        <dbReference type="SAM" id="MobiDB-lite"/>
    </source>
</evidence>
<dbReference type="GeneID" id="66111190"/>
<dbReference type="Proteomes" id="UP000812287">
    <property type="component" value="Unassembled WGS sequence"/>
</dbReference>
<feature type="region of interest" description="Disordered" evidence="1">
    <location>
        <begin position="546"/>
        <end position="680"/>
    </location>
</feature>
<dbReference type="RefSeq" id="XP_043039829.1">
    <property type="nucleotide sequence ID" value="XM_043188893.1"/>
</dbReference>
<gene>
    <name evidence="2" type="ORF">BT62DRAFT_968061</name>
</gene>
<evidence type="ECO:0000313" key="2">
    <source>
        <dbReference type="EMBL" id="KAG7446329.1"/>
    </source>
</evidence>
<dbReference type="EMBL" id="MU250534">
    <property type="protein sequence ID" value="KAG7446329.1"/>
    <property type="molecule type" value="Genomic_DNA"/>
</dbReference>
<keyword evidence="3" id="KW-1185">Reference proteome</keyword>
<dbReference type="OrthoDB" id="2922289at2759"/>
<evidence type="ECO:0000313" key="3">
    <source>
        <dbReference type="Proteomes" id="UP000812287"/>
    </source>
</evidence>
<dbReference type="AlphaFoldDB" id="A0A9P8ASH6"/>
<accession>A0A9P8ASH6</accession>
<feature type="compositionally biased region" description="Polar residues" evidence="1">
    <location>
        <begin position="659"/>
        <end position="670"/>
    </location>
</feature>
<feature type="region of interest" description="Disordered" evidence="1">
    <location>
        <begin position="448"/>
        <end position="497"/>
    </location>
</feature>
<dbReference type="Pfam" id="PF07927">
    <property type="entry name" value="HicA_toxin"/>
    <property type="match status" value="1"/>
</dbReference>
<feature type="region of interest" description="Disordered" evidence="1">
    <location>
        <begin position="515"/>
        <end position="534"/>
    </location>
</feature>
<feature type="compositionally biased region" description="Basic residues" evidence="1">
    <location>
        <begin position="603"/>
        <end position="615"/>
    </location>
</feature>
<feature type="compositionally biased region" description="Basic and acidic residues" evidence="1">
    <location>
        <begin position="35"/>
        <end position="44"/>
    </location>
</feature>
<name>A0A9P8ASH6_9AGAR</name>
<protein>
    <submittedName>
        <fullName evidence="2">Uncharacterized protein</fullName>
    </submittedName>
</protein>
<comment type="caution">
    <text evidence="2">The sequence shown here is derived from an EMBL/GenBank/DDBJ whole genome shotgun (WGS) entry which is preliminary data.</text>
</comment>
<reference evidence="2" key="1">
    <citation type="submission" date="2020-11" db="EMBL/GenBank/DDBJ databases">
        <title>Adaptations for nitrogen fixation in a non-lichenized fungal sporocarp promotes dispersal by wood-feeding termites.</title>
        <authorList>
            <consortium name="DOE Joint Genome Institute"/>
            <person name="Koch R.A."/>
            <person name="Yoon G."/>
            <person name="Arayal U."/>
            <person name="Lail K."/>
            <person name="Amirebrahimi M."/>
            <person name="Labutti K."/>
            <person name="Lipzen A."/>
            <person name="Riley R."/>
            <person name="Barry K."/>
            <person name="Henrissat B."/>
            <person name="Grigoriev I.V."/>
            <person name="Herr J.R."/>
            <person name="Aime M.C."/>
        </authorList>
    </citation>
    <scope>NUCLEOTIDE SEQUENCE</scope>
    <source>
        <strain evidence="2">MCA 3950</strain>
    </source>
</reference>
<feature type="compositionally biased region" description="Pro residues" evidence="1">
    <location>
        <begin position="626"/>
        <end position="653"/>
    </location>
</feature>
<sequence length="833" mass="93474">MPPKPKSAKGTNAKPSASRDLISLGSRHLTGKRGKRDDDALSKERPTTTRALVLRNGKNGARGTGEVMLVSRLTGREKLDLLAEDLVQRSKQAVMAPFRLETCLKIAESQFSSYLDDITSLKDPDLFHSIIEAELKARTLTSKNPEEMTRDPAFIASTIAIRIHNAYLLTSAWKIVADNLFDLQLTGVSDDTVVYKLQDEEFRSQYLVLYDMVNVIMTLCQHKFAVLAATSPHYARYFKEKEGTSELEFDRAGLKDACRSFLDSIIIELCFPRAPYPKAILYQILHDAVEEAPKEAKRFPQSMWDSVGDLSEIVRLQDMLEAPLLGPNEKTWKSTNRTMPKAYQQWANAEIMSDKASDKWNTLEPLVHPLSKLQNTTALRNMWMQIQQNYMLVCNKDPDGIWGLTDALLKSTPSWHSFLLPNILEESDEESDRMLKLTDKKKKVLAITDGANSDDSMPPLQDVSESDESDTDWSETDEDDDDDEEDDESDYDTDEEDEIREMMREAMDTAVEADFFADGPESENLFNQEDRKGNPFLRLLGSLRGRMFNNSPKLSSRAKPTTKAASKSKGTTRIPTPTAKAPNQKTTMEEVEDEDDVRQGAGSKKKKKKPKKKKPAATESASPKLPTAPAPAPVPSAPPPPAAKQKPHPPPTKLRPNPVASSVYMSTTSIPPVEPTMAQSGHSYAQNMGVKTKVKSRSDQPSLFAKGVLGRLGVGREKSKQEPESKSTRRNWFASMHRKTKDYLHQILNTSEDVTKGSAGMKWDTFVKVMKDMGFTYVPSTAGSSVRFDPPDARDRSISFHKPHPDSFIHPKMLKVFSKKLRKYYGWISEDLD</sequence>
<dbReference type="InterPro" id="IPR012933">
    <property type="entry name" value="HicA_mRNA_interferase"/>
</dbReference>
<feature type="region of interest" description="Disordered" evidence="1">
    <location>
        <begin position="1"/>
        <end position="44"/>
    </location>
</feature>
<dbReference type="GO" id="GO:0003729">
    <property type="term" value="F:mRNA binding"/>
    <property type="evidence" value="ECO:0007669"/>
    <property type="project" value="InterPro"/>
</dbReference>
<feature type="compositionally biased region" description="Acidic residues" evidence="1">
    <location>
        <begin position="464"/>
        <end position="497"/>
    </location>
</feature>